<keyword evidence="2" id="KW-1185">Reference proteome</keyword>
<comment type="caution">
    <text evidence="1">The sequence shown here is derived from an EMBL/GenBank/DDBJ whole genome shotgun (WGS) entry which is preliminary data.</text>
</comment>
<gene>
    <name evidence="1" type="ORF">ATJ78_1691</name>
</gene>
<evidence type="ECO:0000313" key="2">
    <source>
        <dbReference type="Proteomes" id="UP000221369"/>
    </source>
</evidence>
<reference evidence="1 2" key="1">
    <citation type="submission" date="2017-10" db="EMBL/GenBank/DDBJ databases">
        <title>Sequencing the genomes of 1000 actinobacteria strains.</title>
        <authorList>
            <person name="Klenk H.-P."/>
        </authorList>
    </citation>
    <scope>NUCLEOTIDE SEQUENCE [LARGE SCALE GENOMIC DNA]</scope>
    <source>
        <strain evidence="1 2">DSM 21798</strain>
    </source>
</reference>
<sequence length="452" mass="50679">MQNEDAASRLDDWLELLDEDDVRALLRQASNHVPQVRDWLEIQRAASSDSPNELLGMINETLKPGRRFYDYWQANRYAEEGADVVDLLETKAQAGSPDLVPVIERAITLATRAILKSDDSSGLQGDQIRTLLDAHATAVRTATPPLTQAQQSKLVKWIVKYRYGGTQDFFDPDIVAYAPGLSEKSISAYRAAIADADLGPYSTYPLERLAVLDRDRDAILAAHGGEPSNPMVAERLVDDFVEAELWDDALHYARIGVELDSRGWNQKLVNLLVERADAQGDQDEALRLRRSWFTRFPGGASFASLRATAECWGAWQQERVAAEEMLAARSPHAYVRYLLDEGRSDDAWTFAMQNREALVDAGLWQRLCTERARTRPADTLPIYRQIVLDTLEVTDKRNYRAAAKTLTTMRKVAHSAGAADDFAEFLARVIDENRRRPTCIAAFKRAGLIPTS</sequence>
<name>A0A2A9DVZ7_9MICO</name>
<dbReference type="AlphaFoldDB" id="A0A2A9DVZ7"/>
<dbReference type="RefSeq" id="WP_098407175.1">
    <property type="nucleotide sequence ID" value="NZ_PDJE01000001.1"/>
</dbReference>
<proteinExistence type="predicted"/>
<accession>A0A2A9DVZ7</accession>
<protein>
    <submittedName>
        <fullName evidence="1">Uncharacterized protein</fullName>
    </submittedName>
</protein>
<dbReference type="Proteomes" id="UP000221369">
    <property type="component" value="Unassembled WGS sequence"/>
</dbReference>
<organism evidence="1 2">
    <name type="scientific">Paramicrobacterium agarici</name>
    <dbReference type="NCBI Taxonomy" id="630514"/>
    <lineage>
        <taxon>Bacteria</taxon>
        <taxon>Bacillati</taxon>
        <taxon>Actinomycetota</taxon>
        <taxon>Actinomycetes</taxon>
        <taxon>Micrococcales</taxon>
        <taxon>Microbacteriaceae</taxon>
        <taxon>Paramicrobacterium</taxon>
    </lineage>
</organism>
<dbReference type="EMBL" id="PDJE01000001">
    <property type="protein sequence ID" value="PFG30754.1"/>
    <property type="molecule type" value="Genomic_DNA"/>
</dbReference>
<evidence type="ECO:0000313" key="1">
    <source>
        <dbReference type="EMBL" id="PFG30754.1"/>
    </source>
</evidence>